<dbReference type="AlphaFoldDB" id="A0A6P7G738"/>
<keyword evidence="2 5" id="KW-0863">Zinc-finger</keyword>
<evidence type="ECO:0000256" key="5">
    <source>
        <dbReference type="PROSITE-ProRule" id="PRU00309"/>
    </source>
</evidence>
<dbReference type="PANTHER" id="PTHR46600:SF11">
    <property type="entry name" value="THAP DOMAIN-CONTAINING PROTEIN 10"/>
    <property type="match status" value="1"/>
</dbReference>
<gene>
    <name evidence="8" type="primary">LOC114338473</name>
</gene>
<keyword evidence="1" id="KW-0479">Metal-binding</keyword>
<dbReference type="InParanoid" id="A0A6P7G738"/>
<dbReference type="PANTHER" id="PTHR46600">
    <property type="entry name" value="THAP DOMAIN-CONTAINING"/>
    <property type="match status" value="1"/>
</dbReference>
<keyword evidence="4 5" id="KW-0238">DNA-binding</keyword>
<keyword evidence="3" id="KW-0862">Zinc</keyword>
<dbReference type="SUPFAM" id="SSF57716">
    <property type="entry name" value="Glucocorticoid receptor-like (DNA-binding domain)"/>
    <property type="match status" value="1"/>
</dbReference>
<evidence type="ECO:0000256" key="2">
    <source>
        <dbReference type="ARBA" id="ARBA00022771"/>
    </source>
</evidence>
<evidence type="ECO:0000256" key="1">
    <source>
        <dbReference type="ARBA" id="ARBA00022723"/>
    </source>
</evidence>
<dbReference type="GO" id="GO:0008270">
    <property type="term" value="F:zinc ion binding"/>
    <property type="evidence" value="ECO:0007669"/>
    <property type="project" value="UniProtKB-KW"/>
</dbReference>
<dbReference type="GO" id="GO:0043565">
    <property type="term" value="F:sequence-specific DNA binding"/>
    <property type="evidence" value="ECO:0007669"/>
    <property type="project" value="InterPro"/>
</dbReference>
<evidence type="ECO:0000256" key="4">
    <source>
        <dbReference type="ARBA" id="ARBA00023125"/>
    </source>
</evidence>
<evidence type="ECO:0000256" key="3">
    <source>
        <dbReference type="ARBA" id="ARBA00022833"/>
    </source>
</evidence>
<sequence length="331" mass="37269">MEEVKKPSYKYCMVPQCKNTTRSTPNKLFFRIPNDRKLRKQWCKRMRRDTVSPVSCLYCCEDHFNVKEDTANYIEYTIMKEQGEKCYLRLKKGVVPHTFLCQKRNTPLPAERMGAVKRQKLSLVNEALSEFAVGGNCLETGENSQTNEASPSTSDTNICDNQVEPSTSHIEDKLPKDKSVQVNIKSNYRSKGVSVNISTESKNVALSPLSISTKNIGTSPIKQYALKRKLFTDNAADTSLSSNSSISSAESSCTKLSSVQDDSEDEEWLSSEDDEGFKNVMRSSMLTAIAKEPKMLLGLPKQSYHLIKLLSDNIPLRTIDILITLKKIKLN</sequence>
<feature type="compositionally biased region" description="Acidic residues" evidence="6">
    <location>
        <begin position="261"/>
        <end position="273"/>
    </location>
</feature>
<dbReference type="SMART" id="SM00980">
    <property type="entry name" value="THAP"/>
    <property type="match status" value="1"/>
</dbReference>
<feature type="region of interest" description="Disordered" evidence="6">
    <location>
        <begin position="142"/>
        <end position="178"/>
    </location>
</feature>
<accession>A0A6P7G738</accession>
<dbReference type="InterPro" id="IPR026516">
    <property type="entry name" value="THAP1/10"/>
</dbReference>
<dbReference type="RefSeq" id="XP_028144874.1">
    <property type="nucleotide sequence ID" value="XM_028289073.1"/>
</dbReference>
<dbReference type="InterPro" id="IPR006612">
    <property type="entry name" value="THAP_Znf"/>
</dbReference>
<feature type="compositionally biased region" description="Low complexity" evidence="6">
    <location>
        <begin position="239"/>
        <end position="252"/>
    </location>
</feature>
<feature type="region of interest" description="Disordered" evidence="6">
    <location>
        <begin position="237"/>
        <end position="273"/>
    </location>
</feature>
<reference evidence="8" key="1">
    <citation type="submission" date="2025-08" db="UniProtKB">
        <authorList>
            <consortium name="RefSeq"/>
        </authorList>
    </citation>
    <scope>IDENTIFICATION</scope>
    <source>
        <tissue evidence="8">Whole insect</tissue>
    </source>
</reference>
<evidence type="ECO:0000259" key="7">
    <source>
        <dbReference type="PROSITE" id="PS50950"/>
    </source>
</evidence>
<feature type="domain" description="THAP-type" evidence="7">
    <location>
        <begin position="6"/>
        <end position="99"/>
    </location>
</feature>
<dbReference type="Pfam" id="PF05485">
    <property type="entry name" value="THAP"/>
    <property type="match status" value="1"/>
</dbReference>
<feature type="compositionally biased region" description="Basic and acidic residues" evidence="6">
    <location>
        <begin position="169"/>
        <end position="178"/>
    </location>
</feature>
<protein>
    <submittedName>
        <fullName evidence="8">Uncharacterized protein LOC114338473</fullName>
    </submittedName>
</protein>
<evidence type="ECO:0000256" key="6">
    <source>
        <dbReference type="SAM" id="MobiDB-lite"/>
    </source>
</evidence>
<organism evidence="8">
    <name type="scientific">Diabrotica virgifera virgifera</name>
    <name type="common">western corn rootworm</name>
    <dbReference type="NCBI Taxonomy" id="50390"/>
    <lineage>
        <taxon>Eukaryota</taxon>
        <taxon>Metazoa</taxon>
        <taxon>Ecdysozoa</taxon>
        <taxon>Arthropoda</taxon>
        <taxon>Hexapoda</taxon>
        <taxon>Insecta</taxon>
        <taxon>Pterygota</taxon>
        <taxon>Neoptera</taxon>
        <taxon>Endopterygota</taxon>
        <taxon>Coleoptera</taxon>
        <taxon>Polyphaga</taxon>
        <taxon>Cucujiformia</taxon>
        <taxon>Chrysomeloidea</taxon>
        <taxon>Chrysomelidae</taxon>
        <taxon>Galerucinae</taxon>
        <taxon>Diabroticina</taxon>
        <taxon>Diabroticites</taxon>
        <taxon>Diabrotica</taxon>
    </lineage>
</organism>
<evidence type="ECO:0000313" key="8">
    <source>
        <dbReference type="RefSeq" id="XP_028144874.1"/>
    </source>
</evidence>
<dbReference type="PROSITE" id="PS50950">
    <property type="entry name" value="ZF_THAP"/>
    <property type="match status" value="1"/>
</dbReference>
<name>A0A6P7G738_DIAVI</name>
<proteinExistence type="predicted"/>
<feature type="compositionally biased region" description="Polar residues" evidence="6">
    <location>
        <begin position="142"/>
        <end position="168"/>
    </location>
</feature>